<dbReference type="GO" id="GO:0033202">
    <property type="term" value="C:DNA helicase complex"/>
    <property type="evidence" value="ECO:0007669"/>
    <property type="project" value="TreeGrafter"/>
</dbReference>
<keyword evidence="10" id="KW-0234">DNA repair</keyword>
<sequence>MSNIQQVRYSPAQIAKAIGQYRPNEDQEKVITAPVDQPMMVIAGAGAGKTATMAFRVVYLVANGLVAPDRVLGLTFSNKADAELGSRLTDNLQVLAANPDFSEVAEVLTDPETGGTILPVTSTYNAFANQIVRQYGSRLGISPACILLDEARRWQIMYEIVSTWPGDLTTDSGIATTVSRALAIGSQVRDQLLDIAQVRAGLAQMRELYSLGRPKGRSQKPNANMQKFLDSLTHRGELLDIFASYEEYKKENGYLEYADQIYYAAMLVARFPDIRGTLRQRYDVILLDEFQDTSVAQLRLFSTIFAGKGAMAVGDPNQAIYDWRGASELSMQNFLTEFGVPPEEMTSHIQDMPVTYRNREAILEAANQVVAPLSKLAAGEKAQQVEQQIRSLIQVPNPEYGFDPAPSPEVFAAPASSVKAKELVTCPQKRDDPGKVHLYFAQDCEEEAELVADFFAERWGERDKIALKNKQLPPQKQESLPTGAILLRKHSQGPVITQALRRRGLPVEITGVAGLIYDPAVADVIAALQVSADAGQGDYLMRLIIGCGVSPADIDLLWRWARHLANPDDIPDINPQAFLMDALDNLPEAGWTSAGAGSGFSAEAHRRLSILRAQLATVRRHIHDPLGLLVQRTIFALGLDLDVKIRPDGGVSERCLASFVKIAREYEATGVSANLHSFLDWLRLADEQGSGLDMPLQEPNPNAIQLMTIHAAKGLEWTWVAIPGLDESRTHQGNLPKAPFKAGNGKCSESSWITDVAMIPYDLRPDKEVLPTIERGLEESGYDFEGEAYSDNPKVLESYKCALGFTSQLADRRLAYVAFTRAESELLIGGSAHTATAVTERVPSQFLVEIDSTGKMRELRNREPAGDGDEWTPVPSEILWPTSPSVQLSRLSNAANELRTLIDNAHSDSLLHSLLSAKDTEEILALADSHSPWMQQAVQLIRDEQTENEIRGQVELPISSGVTRARRLQEDPAGFALSQRRPLPEFPTGGATLGTLFHEWVDQELRGSVYSLPQDLDKGLAKSLRRLQQKWKSGTVHPDRGWEYLESEIEFAAPLATKLVARIDAIMRNPATGKPAIIDWKTDSLIFDSSGKIAAESKEKVANYMRQINTYRLVYADSLGLRLEDVEAALYFVRYDLLCHLDDWSERLNLPQKLEELFPELI</sequence>
<dbReference type="Pfam" id="PF12705">
    <property type="entry name" value="PDDEXK_1"/>
    <property type="match status" value="1"/>
</dbReference>
<dbReference type="GO" id="GO:0000725">
    <property type="term" value="P:recombinational repair"/>
    <property type="evidence" value="ECO:0007669"/>
    <property type="project" value="TreeGrafter"/>
</dbReference>
<keyword evidence="6 15" id="KW-0347">Helicase</keyword>
<evidence type="ECO:0000313" key="19">
    <source>
        <dbReference type="Proteomes" id="UP000070572"/>
    </source>
</evidence>
<dbReference type="Gene3D" id="1.10.486.10">
    <property type="entry name" value="PCRA, domain 4"/>
    <property type="match status" value="1"/>
</dbReference>
<dbReference type="InterPro" id="IPR013986">
    <property type="entry name" value="DExx_box_DNA_helicase_dom_sf"/>
</dbReference>
<comment type="catalytic activity">
    <reaction evidence="14">
        <text>ATP + H2O = ADP + phosphate + H(+)</text>
        <dbReference type="Rhea" id="RHEA:13065"/>
        <dbReference type="ChEBI" id="CHEBI:15377"/>
        <dbReference type="ChEBI" id="CHEBI:15378"/>
        <dbReference type="ChEBI" id="CHEBI:30616"/>
        <dbReference type="ChEBI" id="CHEBI:43474"/>
        <dbReference type="ChEBI" id="CHEBI:456216"/>
        <dbReference type="EC" id="5.6.2.4"/>
    </reaction>
</comment>
<accession>A0AB34X1L1</accession>
<feature type="domain" description="UvrD-like helicase C-terminal" evidence="17">
    <location>
        <begin position="405"/>
        <end position="714"/>
    </location>
</feature>
<dbReference type="GO" id="GO:0005524">
    <property type="term" value="F:ATP binding"/>
    <property type="evidence" value="ECO:0007669"/>
    <property type="project" value="UniProtKB-UniRule"/>
</dbReference>
<comment type="similarity">
    <text evidence="1">Belongs to the helicase family. UvrD subfamily.</text>
</comment>
<dbReference type="GO" id="GO:0005829">
    <property type="term" value="C:cytosol"/>
    <property type="evidence" value="ECO:0007669"/>
    <property type="project" value="TreeGrafter"/>
</dbReference>
<evidence type="ECO:0000256" key="14">
    <source>
        <dbReference type="ARBA" id="ARBA00048988"/>
    </source>
</evidence>
<protein>
    <recommendedName>
        <fullName evidence="13">DNA 3'-5' helicase</fullName>
        <ecNumber evidence="13">5.6.2.4</ecNumber>
    </recommendedName>
</protein>
<dbReference type="EMBL" id="LSDN01000005">
    <property type="protein sequence ID" value="KXB81864.1"/>
    <property type="molecule type" value="Genomic_DNA"/>
</dbReference>
<evidence type="ECO:0000256" key="6">
    <source>
        <dbReference type="ARBA" id="ARBA00022806"/>
    </source>
</evidence>
<proteinExistence type="inferred from homology"/>
<keyword evidence="8 15" id="KW-0067">ATP-binding</keyword>
<evidence type="ECO:0000256" key="8">
    <source>
        <dbReference type="ARBA" id="ARBA00022840"/>
    </source>
</evidence>
<evidence type="ECO:0000259" key="16">
    <source>
        <dbReference type="PROSITE" id="PS51198"/>
    </source>
</evidence>
<name>A0AB34X1L1_9ACTO</name>
<evidence type="ECO:0000256" key="2">
    <source>
        <dbReference type="ARBA" id="ARBA00022722"/>
    </source>
</evidence>
<dbReference type="AlphaFoldDB" id="A0AB34X1L1"/>
<dbReference type="Gene3D" id="1.10.10.160">
    <property type="match status" value="1"/>
</dbReference>
<dbReference type="Gene3D" id="3.90.320.10">
    <property type="match status" value="1"/>
</dbReference>
<dbReference type="PROSITE" id="PS51217">
    <property type="entry name" value="UVRD_HELICASE_CTER"/>
    <property type="match status" value="1"/>
</dbReference>
<dbReference type="Pfam" id="PF13361">
    <property type="entry name" value="UvrD_C"/>
    <property type="match status" value="1"/>
</dbReference>
<keyword evidence="7" id="KW-0269">Exonuclease</keyword>
<dbReference type="CDD" id="cd17932">
    <property type="entry name" value="DEXQc_UvrD"/>
    <property type="match status" value="1"/>
</dbReference>
<evidence type="ECO:0000256" key="10">
    <source>
        <dbReference type="ARBA" id="ARBA00023204"/>
    </source>
</evidence>
<evidence type="ECO:0000256" key="13">
    <source>
        <dbReference type="ARBA" id="ARBA00034808"/>
    </source>
</evidence>
<dbReference type="Gene3D" id="3.40.50.300">
    <property type="entry name" value="P-loop containing nucleotide triphosphate hydrolases"/>
    <property type="match status" value="3"/>
</dbReference>
<evidence type="ECO:0000259" key="17">
    <source>
        <dbReference type="PROSITE" id="PS51217"/>
    </source>
</evidence>
<dbReference type="InterPro" id="IPR014016">
    <property type="entry name" value="UvrD-like_ATP-bd"/>
</dbReference>
<feature type="binding site" evidence="15">
    <location>
        <begin position="43"/>
        <end position="50"/>
    </location>
    <ligand>
        <name>ATP</name>
        <dbReference type="ChEBI" id="CHEBI:30616"/>
    </ligand>
</feature>
<dbReference type="GO" id="GO:0043138">
    <property type="term" value="F:3'-5' DNA helicase activity"/>
    <property type="evidence" value="ECO:0007669"/>
    <property type="project" value="UniProtKB-EC"/>
</dbReference>
<dbReference type="PANTHER" id="PTHR11070:SF55">
    <property type="entry name" value="DNA 3'-5' HELICASE"/>
    <property type="match status" value="1"/>
</dbReference>
<feature type="domain" description="UvrD-like helicase ATP-binding" evidence="16">
    <location>
        <begin position="22"/>
        <end position="359"/>
    </location>
</feature>
<evidence type="ECO:0000313" key="18">
    <source>
        <dbReference type="EMBL" id="KXB81864.1"/>
    </source>
</evidence>
<dbReference type="InterPro" id="IPR027417">
    <property type="entry name" value="P-loop_NTPase"/>
</dbReference>
<keyword evidence="4" id="KW-0227">DNA damage</keyword>
<comment type="catalytic activity">
    <reaction evidence="12">
        <text>Couples ATP hydrolysis with the unwinding of duplex DNA by translocating in the 3'-5' direction.</text>
        <dbReference type="EC" id="5.6.2.4"/>
    </reaction>
</comment>
<dbReference type="GO" id="GO:0004527">
    <property type="term" value="F:exonuclease activity"/>
    <property type="evidence" value="ECO:0007669"/>
    <property type="project" value="UniProtKB-KW"/>
</dbReference>
<evidence type="ECO:0000256" key="4">
    <source>
        <dbReference type="ARBA" id="ARBA00022763"/>
    </source>
</evidence>
<evidence type="ECO:0000256" key="1">
    <source>
        <dbReference type="ARBA" id="ARBA00009922"/>
    </source>
</evidence>
<dbReference type="GO" id="GO:0003677">
    <property type="term" value="F:DNA binding"/>
    <property type="evidence" value="ECO:0007669"/>
    <property type="project" value="UniProtKB-KW"/>
</dbReference>
<dbReference type="PANTHER" id="PTHR11070">
    <property type="entry name" value="UVRD / RECB / PCRA DNA HELICASE FAMILY MEMBER"/>
    <property type="match status" value="1"/>
</dbReference>
<dbReference type="RefSeq" id="WP_060920052.1">
    <property type="nucleotide sequence ID" value="NZ_KQ960678.1"/>
</dbReference>
<keyword evidence="3 15" id="KW-0547">Nucleotide-binding</keyword>
<keyword evidence="2" id="KW-0540">Nuclease</keyword>
<organism evidence="18 19">
    <name type="scientific">Varibaculum cambriense</name>
    <dbReference type="NCBI Taxonomy" id="184870"/>
    <lineage>
        <taxon>Bacteria</taxon>
        <taxon>Bacillati</taxon>
        <taxon>Actinomycetota</taxon>
        <taxon>Actinomycetes</taxon>
        <taxon>Actinomycetales</taxon>
        <taxon>Actinomycetaceae</taxon>
        <taxon>Varibaculum</taxon>
    </lineage>
</organism>
<evidence type="ECO:0000256" key="5">
    <source>
        <dbReference type="ARBA" id="ARBA00022801"/>
    </source>
</evidence>
<evidence type="ECO:0000256" key="12">
    <source>
        <dbReference type="ARBA" id="ARBA00034617"/>
    </source>
</evidence>
<keyword evidence="9" id="KW-0238">DNA-binding</keyword>
<evidence type="ECO:0000256" key="9">
    <source>
        <dbReference type="ARBA" id="ARBA00023125"/>
    </source>
</evidence>
<keyword evidence="5 15" id="KW-0378">Hydrolase</keyword>
<dbReference type="InterPro" id="IPR000212">
    <property type="entry name" value="DNA_helicase_UvrD/REP"/>
</dbReference>
<evidence type="ECO:0000256" key="7">
    <source>
        <dbReference type="ARBA" id="ARBA00022839"/>
    </source>
</evidence>
<dbReference type="SUPFAM" id="SSF52540">
    <property type="entry name" value="P-loop containing nucleoside triphosphate hydrolases"/>
    <property type="match status" value="1"/>
</dbReference>
<comment type="caution">
    <text evidence="18">The sequence shown here is derived from an EMBL/GenBank/DDBJ whole genome shotgun (WGS) entry which is preliminary data.</text>
</comment>
<keyword evidence="11" id="KW-0413">Isomerase</keyword>
<evidence type="ECO:0000256" key="15">
    <source>
        <dbReference type="PROSITE-ProRule" id="PRU00560"/>
    </source>
</evidence>
<dbReference type="InterPro" id="IPR038726">
    <property type="entry name" value="PDDEXK_AddAB-type"/>
</dbReference>
<reference evidence="18 19" key="1">
    <citation type="submission" date="2016-01" db="EMBL/GenBank/DDBJ databases">
        <authorList>
            <person name="Mitreva M."/>
            <person name="Pepin K.H."/>
            <person name="Mihindukulasuriya K.A."/>
            <person name="Fulton R."/>
            <person name="Fronick C."/>
            <person name="O'Laughlin M."/>
            <person name="Miner T."/>
            <person name="Herter B."/>
            <person name="Rosa B.A."/>
            <person name="Cordes M."/>
            <person name="Tomlinson C."/>
            <person name="Wollam A."/>
            <person name="Palsikar V.B."/>
            <person name="Mardis E.R."/>
            <person name="Wilson R.K."/>
        </authorList>
    </citation>
    <scope>NUCLEOTIDE SEQUENCE [LARGE SCALE GENOMIC DNA]</scope>
    <source>
        <strain evidence="18 19">DNF00696</strain>
    </source>
</reference>
<dbReference type="PROSITE" id="PS51198">
    <property type="entry name" value="UVRD_HELICASE_ATP_BIND"/>
    <property type="match status" value="1"/>
</dbReference>
<dbReference type="InterPro" id="IPR014017">
    <property type="entry name" value="DNA_helicase_UvrD-like_C"/>
</dbReference>
<gene>
    <name evidence="18" type="ORF">HMPREF1862_00294</name>
</gene>
<dbReference type="EC" id="5.6.2.4" evidence="13"/>
<evidence type="ECO:0000256" key="11">
    <source>
        <dbReference type="ARBA" id="ARBA00023235"/>
    </source>
</evidence>
<dbReference type="Pfam" id="PF00580">
    <property type="entry name" value="UvrD-helicase"/>
    <property type="match status" value="1"/>
</dbReference>
<dbReference type="InterPro" id="IPR011604">
    <property type="entry name" value="PDDEXK-like_dom_sf"/>
</dbReference>
<dbReference type="Proteomes" id="UP000070572">
    <property type="component" value="Unassembled WGS sequence"/>
</dbReference>
<evidence type="ECO:0000256" key="3">
    <source>
        <dbReference type="ARBA" id="ARBA00022741"/>
    </source>
</evidence>